<evidence type="ECO:0000313" key="2">
    <source>
        <dbReference type="Proteomes" id="UP000190476"/>
    </source>
</evidence>
<dbReference type="AlphaFoldDB" id="S6EX13"/>
<gene>
    <name evidence="1" type="ORF">CCH01_03600</name>
</gene>
<name>S6EX13_9CLOT</name>
<dbReference type="EMBL" id="LT799839">
    <property type="protein sequence ID" value="SLK12623.1"/>
    <property type="molecule type" value="Genomic_DNA"/>
</dbReference>
<evidence type="ECO:0000313" key="1">
    <source>
        <dbReference type="EMBL" id="SLK12623.1"/>
    </source>
</evidence>
<protein>
    <recommendedName>
        <fullName evidence="3">Stage 0 sporulation protein A homolog</fullName>
    </recommendedName>
</protein>
<accession>S6EX13</accession>
<dbReference type="Proteomes" id="UP000190476">
    <property type="component" value="Chromosome I"/>
</dbReference>
<organism evidence="1 2">
    <name type="scientific">Clostridium chauvoei JF4335</name>
    <dbReference type="NCBI Taxonomy" id="1351755"/>
    <lineage>
        <taxon>Bacteria</taxon>
        <taxon>Bacillati</taxon>
        <taxon>Bacillota</taxon>
        <taxon>Clostridia</taxon>
        <taxon>Eubacteriales</taxon>
        <taxon>Clostridiaceae</taxon>
        <taxon>Clostridium</taxon>
    </lineage>
</organism>
<evidence type="ECO:0008006" key="3">
    <source>
        <dbReference type="Google" id="ProtNLM"/>
    </source>
</evidence>
<sequence length="55" mass="6666">MKNILIIEDEKQLLEISKLYLEKEGYKNCRYSYKKTKRENNSFSEKFKNGMEGRV</sequence>
<dbReference type="STRING" id="1351755.CCH01_03600"/>
<proteinExistence type="predicted"/>
<keyword evidence="2" id="KW-1185">Reference proteome</keyword>
<reference evidence="2" key="1">
    <citation type="submission" date="2017-03" db="EMBL/GenBank/DDBJ databases">
        <authorList>
            <person name="Falquet L."/>
            <person name="Falquet L."/>
        </authorList>
    </citation>
    <scope>NUCLEOTIDE SEQUENCE [LARGE SCALE GENOMIC DNA]</scope>
</reference>